<feature type="region of interest" description="Disordered" evidence="1">
    <location>
        <begin position="9"/>
        <end position="28"/>
    </location>
</feature>
<proteinExistence type="predicted"/>
<evidence type="ECO:0000313" key="2">
    <source>
        <dbReference type="EMBL" id="KAG6488306.1"/>
    </source>
</evidence>
<gene>
    <name evidence="2" type="ORF">ZIOFF_057068</name>
</gene>
<organism evidence="2 3">
    <name type="scientific">Zingiber officinale</name>
    <name type="common">Ginger</name>
    <name type="synonym">Amomum zingiber</name>
    <dbReference type="NCBI Taxonomy" id="94328"/>
    <lineage>
        <taxon>Eukaryota</taxon>
        <taxon>Viridiplantae</taxon>
        <taxon>Streptophyta</taxon>
        <taxon>Embryophyta</taxon>
        <taxon>Tracheophyta</taxon>
        <taxon>Spermatophyta</taxon>
        <taxon>Magnoliopsida</taxon>
        <taxon>Liliopsida</taxon>
        <taxon>Zingiberales</taxon>
        <taxon>Zingiberaceae</taxon>
        <taxon>Zingiber</taxon>
    </lineage>
</organism>
<reference evidence="2 3" key="1">
    <citation type="submission" date="2020-08" db="EMBL/GenBank/DDBJ databases">
        <title>Plant Genome Project.</title>
        <authorList>
            <person name="Zhang R.-G."/>
        </authorList>
    </citation>
    <scope>NUCLEOTIDE SEQUENCE [LARGE SCALE GENOMIC DNA]</scope>
    <source>
        <tissue evidence="2">Rhizome</tissue>
    </source>
</reference>
<name>A0A8J5FZ05_ZINOF</name>
<dbReference type="EMBL" id="JACMSC010000015">
    <property type="protein sequence ID" value="KAG6488306.1"/>
    <property type="molecule type" value="Genomic_DNA"/>
</dbReference>
<protein>
    <submittedName>
        <fullName evidence="2">Uncharacterized protein</fullName>
    </submittedName>
</protein>
<evidence type="ECO:0000256" key="1">
    <source>
        <dbReference type="SAM" id="MobiDB-lite"/>
    </source>
</evidence>
<comment type="caution">
    <text evidence="2">The sequence shown here is derived from an EMBL/GenBank/DDBJ whole genome shotgun (WGS) entry which is preliminary data.</text>
</comment>
<sequence length="185" mass="20810">MVRIERRLKMQSYSSQGRGPSGPDWNAKQRDVDQAHIEFCASGSGLRSANYQSEGRRSSNGIRRLGYHSIGSFTIGRRRVGIELAQMGRSIAGIFRCAVGGGLKRLRNQTRARREDRTRARIERVNWPVCKKSDPCKVSGNAASEQSREVWNLSMGMLQDGMRFLPSKTPAWDEREDRAEAGPIL</sequence>
<dbReference type="AlphaFoldDB" id="A0A8J5FZ05"/>
<evidence type="ECO:0000313" key="3">
    <source>
        <dbReference type="Proteomes" id="UP000734854"/>
    </source>
</evidence>
<dbReference type="Proteomes" id="UP000734854">
    <property type="component" value="Unassembled WGS sequence"/>
</dbReference>
<keyword evidence="3" id="KW-1185">Reference proteome</keyword>
<accession>A0A8J5FZ05</accession>